<dbReference type="SUPFAM" id="SSF52096">
    <property type="entry name" value="ClpP/crotonase"/>
    <property type="match status" value="1"/>
</dbReference>
<feature type="compositionally biased region" description="Polar residues" evidence="5">
    <location>
        <begin position="292"/>
        <end position="306"/>
    </location>
</feature>
<dbReference type="EMBL" id="CCNE01000014">
    <property type="protein sequence ID" value="CDX55899.1"/>
    <property type="molecule type" value="Genomic_DNA"/>
</dbReference>
<keyword evidence="4" id="KW-0720">Serine protease</keyword>
<accession>A0A090GUB7</accession>
<dbReference type="GO" id="GO:0006508">
    <property type="term" value="P:proteolysis"/>
    <property type="evidence" value="ECO:0007669"/>
    <property type="project" value="UniProtKB-KW"/>
</dbReference>
<dbReference type="Gene3D" id="6.20.330.10">
    <property type="match status" value="1"/>
</dbReference>
<gene>
    <name evidence="7" type="ORF">MPL3365_210123</name>
</gene>
<dbReference type="Pfam" id="PF01343">
    <property type="entry name" value="Peptidase_S49"/>
    <property type="match status" value="1"/>
</dbReference>
<dbReference type="PANTHER" id="PTHR33209">
    <property type="entry name" value="PROTEASE 4"/>
    <property type="match status" value="1"/>
</dbReference>
<dbReference type="PANTHER" id="PTHR33209:SF1">
    <property type="entry name" value="PEPTIDASE S49 DOMAIN-CONTAINING PROTEIN"/>
    <property type="match status" value="1"/>
</dbReference>
<dbReference type="InterPro" id="IPR033855">
    <property type="entry name" value="Protein_C"/>
</dbReference>
<dbReference type="CDD" id="cd07022">
    <property type="entry name" value="S49_Sppa_36K_type"/>
    <property type="match status" value="1"/>
</dbReference>
<sequence>MSSLIHIADRVLNRPLLITRDKAEVILSVLAGRIGVKAPDASRFEGSSVVEDESGARRAVPYRITREGVGIITITGSLVNRGAWVGASSGLTSYEGIGFQLKSAAADPAVRSVILDMHSPGGEAVGALETAALVRDLAAKKLTVSVVNGMAASAMYAIASGATEIVTTETGISGSIGVVLLHADFSRQLDREGITPTLIHAGAHKVDGNPFEPLSEAVREDLQAEVDAFYGAFLTTVAKGRGSRLTAAAARKTEARTFIGKAAVDAGVADRVGSFETVLAELSRASTPKGGRSTSQPRSTSMSETTGAPAATEVAGISKADHDEAVAEAEKKGHAAGHVAGKAEAGKRLATALGAEGIKRDGTRMAAALELAAKSPDMSGEDVAAFVVANVGASKPAEADASAYEKSRLAAAGLAQPGAKSAEASQQAASRILANYRASTGAPAKQG</sequence>
<dbReference type="Gene3D" id="3.90.226.10">
    <property type="entry name" value="2-enoyl-CoA Hydratase, Chain A, domain 1"/>
    <property type="match status" value="1"/>
</dbReference>
<keyword evidence="3" id="KW-0378">Hydrolase</keyword>
<evidence type="ECO:0000313" key="8">
    <source>
        <dbReference type="Proteomes" id="UP000046122"/>
    </source>
</evidence>
<evidence type="ECO:0000256" key="2">
    <source>
        <dbReference type="ARBA" id="ARBA00022670"/>
    </source>
</evidence>
<dbReference type="Proteomes" id="UP000046122">
    <property type="component" value="Unassembled WGS sequence"/>
</dbReference>
<reference evidence="7 8" key="1">
    <citation type="submission" date="2014-08" db="EMBL/GenBank/DDBJ databases">
        <authorList>
            <person name="Moulin Lionel"/>
        </authorList>
    </citation>
    <scope>NUCLEOTIDE SEQUENCE [LARGE SCALE GENOMIC DNA]</scope>
</reference>
<comment type="similarity">
    <text evidence="1">Belongs to the peptidase S49 family.</text>
</comment>
<evidence type="ECO:0000256" key="4">
    <source>
        <dbReference type="ARBA" id="ARBA00022825"/>
    </source>
</evidence>
<dbReference type="AlphaFoldDB" id="A0A090GUB7"/>
<keyword evidence="2" id="KW-0645">Protease</keyword>
<evidence type="ECO:0000256" key="1">
    <source>
        <dbReference type="ARBA" id="ARBA00008683"/>
    </source>
</evidence>
<feature type="compositionally biased region" description="Basic and acidic residues" evidence="5">
    <location>
        <begin position="319"/>
        <end position="333"/>
    </location>
</feature>
<evidence type="ECO:0000256" key="5">
    <source>
        <dbReference type="SAM" id="MobiDB-lite"/>
    </source>
</evidence>
<feature type="domain" description="Peptidase S49" evidence="6">
    <location>
        <begin position="138"/>
        <end position="284"/>
    </location>
</feature>
<name>A0A090GUB7_MESPL</name>
<dbReference type="InterPro" id="IPR002142">
    <property type="entry name" value="Peptidase_S49"/>
</dbReference>
<dbReference type="InterPro" id="IPR029045">
    <property type="entry name" value="ClpP/crotonase-like_dom_sf"/>
</dbReference>
<evidence type="ECO:0000256" key="3">
    <source>
        <dbReference type="ARBA" id="ARBA00022801"/>
    </source>
</evidence>
<protein>
    <submittedName>
        <fullName evidence="7">Peptidase S49</fullName>
    </submittedName>
</protein>
<dbReference type="GO" id="GO:0008236">
    <property type="term" value="F:serine-type peptidase activity"/>
    <property type="evidence" value="ECO:0007669"/>
    <property type="project" value="UniProtKB-KW"/>
</dbReference>
<proteinExistence type="inferred from homology"/>
<evidence type="ECO:0000259" key="6">
    <source>
        <dbReference type="Pfam" id="PF01343"/>
    </source>
</evidence>
<evidence type="ECO:0000313" key="7">
    <source>
        <dbReference type="EMBL" id="CDX55899.1"/>
    </source>
</evidence>
<organism evidence="7 8">
    <name type="scientific">Mesorhizobium plurifarium</name>
    <dbReference type="NCBI Taxonomy" id="69974"/>
    <lineage>
        <taxon>Bacteria</taxon>
        <taxon>Pseudomonadati</taxon>
        <taxon>Pseudomonadota</taxon>
        <taxon>Alphaproteobacteria</taxon>
        <taxon>Hyphomicrobiales</taxon>
        <taxon>Phyllobacteriaceae</taxon>
        <taxon>Mesorhizobium</taxon>
    </lineage>
</organism>
<feature type="region of interest" description="Disordered" evidence="5">
    <location>
        <begin position="283"/>
        <end position="341"/>
    </location>
</feature>